<accession>A0A1V0BGM2</accession>
<dbReference type="KEGG" id="cke:B5M06_13125"/>
<dbReference type="RefSeq" id="WP_054066346.1">
    <property type="nucleotide sequence ID" value="NZ_CP020121.1"/>
</dbReference>
<organism evidence="1 2">
    <name type="scientific">Comamonas kerstersii</name>
    <dbReference type="NCBI Taxonomy" id="225992"/>
    <lineage>
        <taxon>Bacteria</taxon>
        <taxon>Pseudomonadati</taxon>
        <taxon>Pseudomonadota</taxon>
        <taxon>Betaproteobacteria</taxon>
        <taxon>Burkholderiales</taxon>
        <taxon>Comamonadaceae</taxon>
        <taxon>Comamonas</taxon>
    </lineage>
</organism>
<dbReference type="GeneID" id="83040261"/>
<proteinExistence type="predicted"/>
<dbReference type="Proteomes" id="UP000242792">
    <property type="component" value="Chromosome"/>
</dbReference>
<evidence type="ECO:0000313" key="1">
    <source>
        <dbReference type="EMBL" id="AQZ99051.1"/>
    </source>
</evidence>
<protein>
    <submittedName>
        <fullName evidence="1">Uncharacterized protein</fullName>
    </submittedName>
</protein>
<gene>
    <name evidence="1" type="ORF">B5M06_13125</name>
</gene>
<evidence type="ECO:0000313" key="2">
    <source>
        <dbReference type="Proteomes" id="UP000242792"/>
    </source>
</evidence>
<sequence length="97" mass="10580">MDIDNRTPASVLELEQMGAALAREMAATLKGRTICTPVILHALITLHLFHVRSMPVDAQREIGFAMASYAGELISAPYANPQHDAHQFPTDLPTALQ</sequence>
<reference evidence="1 2" key="1">
    <citation type="submission" date="2017-03" db="EMBL/GenBank/DDBJ databases">
        <title>Rapid Whole Genome Sequencing of Comamonas kerstersii Causing Continuous ambulatory Peritoneal Dialysis-Associated Peritonitis.</title>
        <authorList>
            <person name="Zheng B."/>
        </authorList>
    </citation>
    <scope>NUCLEOTIDE SEQUENCE [LARGE SCALE GENOMIC DNA]</scope>
    <source>
        <strain evidence="1 2">8943</strain>
    </source>
</reference>
<name>A0A1V0BGM2_9BURK</name>
<dbReference type="AlphaFoldDB" id="A0A1V0BGM2"/>
<dbReference type="EMBL" id="CP020121">
    <property type="protein sequence ID" value="AQZ99051.1"/>
    <property type="molecule type" value="Genomic_DNA"/>
</dbReference>